<keyword evidence="6" id="KW-1185">Reference proteome</keyword>
<reference evidence="5 6" key="1">
    <citation type="submission" date="2021-03" db="EMBL/GenBank/DDBJ databases">
        <title>Genome sequencing of Marinobacter sp. LPB0319.</title>
        <authorList>
            <person name="Kim J."/>
        </authorList>
    </citation>
    <scope>NUCLEOTIDE SEQUENCE [LARGE SCALE GENOMIC DNA]</scope>
    <source>
        <strain evidence="5 6">LPB0319</strain>
    </source>
</reference>
<dbReference type="Proteomes" id="UP000663555">
    <property type="component" value="Chromosome"/>
</dbReference>
<feature type="domain" description="Solute-binding protein family 3/N-terminal" evidence="4">
    <location>
        <begin position="38"/>
        <end position="105"/>
    </location>
</feature>
<gene>
    <name evidence="5" type="ORF">LPB19_03655</name>
</gene>
<sequence length="269" mass="29791">MPGNAFRLLFCSLWALLAVAVCPAVVAAGEAPGSADVLRIGYSEFPPFEYRADNGEPAGAFIDITRALVAEAGYEAEFVYLPTSRIYLYLKKGKLDVWPGLTNIPSLQGQILESWASPFSDMLSAWQLKTSAPLTHFNELKGKTVIVIAGYTYSGLIEWLKSSDGIRVTEAPNHRAAIEMLKLNRGDYLLDYSAPVRDILSDEERDLFSEVPVRRRSAAWLFSLANPRAATVREVFDDAYMRLLDKGLVPPVQDKSPGRVLPGFPDEYL</sequence>
<evidence type="ECO:0000256" key="3">
    <source>
        <dbReference type="SAM" id="SignalP"/>
    </source>
</evidence>
<evidence type="ECO:0000313" key="5">
    <source>
        <dbReference type="EMBL" id="QSP96447.1"/>
    </source>
</evidence>
<organism evidence="5 6">
    <name type="scientific">Marinobacter salinisoli</name>
    <dbReference type="NCBI Taxonomy" id="2769486"/>
    <lineage>
        <taxon>Bacteria</taxon>
        <taxon>Pseudomonadati</taxon>
        <taxon>Pseudomonadota</taxon>
        <taxon>Gammaproteobacteria</taxon>
        <taxon>Pseudomonadales</taxon>
        <taxon>Marinobacteraceae</taxon>
        <taxon>Marinobacter</taxon>
    </lineage>
</organism>
<comment type="similarity">
    <text evidence="1">Belongs to the bacterial solute-binding protein 3 family.</text>
</comment>
<protein>
    <submittedName>
        <fullName evidence="5">Transporter substrate-binding domain-containing protein</fullName>
    </submittedName>
</protein>
<feature type="signal peptide" evidence="3">
    <location>
        <begin position="1"/>
        <end position="27"/>
    </location>
</feature>
<name>A0ABX7MVL8_9GAMM</name>
<evidence type="ECO:0000256" key="2">
    <source>
        <dbReference type="ARBA" id="ARBA00022729"/>
    </source>
</evidence>
<dbReference type="EMBL" id="CP071247">
    <property type="protein sequence ID" value="QSP96447.1"/>
    <property type="molecule type" value="Genomic_DNA"/>
</dbReference>
<dbReference type="PANTHER" id="PTHR35936">
    <property type="entry name" value="MEMBRANE-BOUND LYTIC MUREIN TRANSGLYCOSYLASE F"/>
    <property type="match status" value="1"/>
</dbReference>
<dbReference type="SUPFAM" id="SSF53850">
    <property type="entry name" value="Periplasmic binding protein-like II"/>
    <property type="match status" value="1"/>
</dbReference>
<keyword evidence="2 3" id="KW-0732">Signal</keyword>
<dbReference type="PANTHER" id="PTHR35936:SF6">
    <property type="entry name" value="AMINO ACID ABC TRANSPORTER SUBSTRATE-BINDING PAAT FAMILY PROTEIN"/>
    <property type="match status" value="1"/>
</dbReference>
<feature type="chain" id="PRO_5046286770" evidence="3">
    <location>
        <begin position="28"/>
        <end position="269"/>
    </location>
</feature>
<evidence type="ECO:0000313" key="6">
    <source>
        <dbReference type="Proteomes" id="UP000663555"/>
    </source>
</evidence>
<evidence type="ECO:0000259" key="4">
    <source>
        <dbReference type="Pfam" id="PF00497"/>
    </source>
</evidence>
<accession>A0ABX7MVL8</accession>
<evidence type="ECO:0000256" key="1">
    <source>
        <dbReference type="ARBA" id="ARBA00010333"/>
    </source>
</evidence>
<proteinExistence type="inferred from homology"/>
<dbReference type="Gene3D" id="3.40.190.10">
    <property type="entry name" value="Periplasmic binding protein-like II"/>
    <property type="match status" value="2"/>
</dbReference>
<dbReference type="Pfam" id="PF00497">
    <property type="entry name" value="SBP_bac_3"/>
    <property type="match status" value="1"/>
</dbReference>
<dbReference type="InterPro" id="IPR001638">
    <property type="entry name" value="Solute-binding_3/MltF_N"/>
</dbReference>